<proteinExistence type="predicted"/>
<name>A0A918A333_9ACTN</name>
<reference evidence="1" key="1">
    <citation type="journal article" date="2014" name="Int. J. Syst. Evol. Microbiol.">
        <title>Complete genome sequence of Corynebacterium casei LMG S-19264T (=DSM 44701T), isolated from a smear-ripened cheese.</title>
        <authorList>
            <consortium name="US DOE Joint Genome Institute (JGI-PGF)"/>
            <person name="Walter F."/>
            <person name="Albersmeier A."/>
            <person name="Kalinowski J."/>
            <person name="Ruckert C."/>
        </authorList>
    </citation>
    <scope>NUCLEOTIDE SEQUENCE</scope>
    <source>
        <strain evidence="1">CGMCC 4.7430</strain>
    </source>
</reference>
<evidence type="ECO:0000313" key="1">
    <source>
        <dbReference type="EMBL" id="GGP03281.1"/>
    </source>
</evidence>
<dbReference type="EMBL" id="BMNK01000002">
    <property type="protein sequence ID" value="GGP03281.1"/>
    <property type="molecule type" value="Genomic_DNA"/>
</dbReference>
<organism evidence="1 2">
    <name type="scientific">Nonomuraea glycinis</name>
    <dbReference type="NCBI Taxonomy" id="2047744"/>
    <lineage>
        <taxon>Bacteria</taxon>
        <taxon>Bacillati</taxon>
        <taxon>Actinomycetota</taxon>
        <taxon>Actinomycetes</taxon>
        <taxon>Streptosporangiales</taxon>
        <taxon>Streptosporangiaceae</taxon>
        <taxon>Nonomuraea</taxon>
    </lineage>
</organism>
<sequence>MNAALRFGDAGTAIEYARQVELDKLPTNERKATLLLDTARAFLMWNQHDKALHILRAAGELAPEEITGRPSALRLVRDILDTAPSTIRREAREYVAILGVGA</sequence>
<gene>
    <name evidence="1" type="ORF">GCM10012278_13870</name>
</gene>
<keyword evidence="2" id="KW-1185">Reference proteome</keyword>
<dbReference type="SUPFAM" id="SSF48452">
    <property type="entry name" value="TPR-like"/>
    <property type="match status" value="1"/>
</dbReference>
<evidence type="ECO:0000313" key="2">
    <source>
        <dbReference type="Proteomes" id="UP000660745"/>
    </source>
</evidence>
<comment type="caution">
    <text evidence="1">The sequence shown here is derived from an EMBL/GenBank/DDBJ whole genome shotgun (WGS) entry which is preliminary data.</text>
</comment>
<accession>A0A918A333</accession>
<reference evidence="1" key="2">
    <citation type="submission" date="2020-09" db="EMBL/GenBank/DDBJ databases">
        <authorList>
            <person name="Sun Q."/>
            <person name="Zhou Y."/>
        </authorList>
    </citation>
    <scope>NUCLEOTIDE SEQUENCE</scope>
    <source>
        <strain evidence="1">CGMCC 4.7430</strain>
    </source>
</reference>
<dbReference type="RefSeq" id="WP_189137629.1">
    <property type="nucleotide sequence ID" value="NZ_BMNK01000002.1"/>
</dbReference>
<dbReference type="AlphaFoldDB" id="A0A918A333"/>
<evidence type="ECO:0008006" key="3">
    <source>
        <dbReference type="Google" id="ProtNLM"/>
    </source>
</evidence>
<dbReference type="Proteomes" id="UP000660745">
    <property type="component" value="Unassembled WGS sequence"/>
</dbReference>
<protein>
    <recommendedName>
        <fullName evidence="3">Tetratricopeptide repeat protein</fullName>
    </recommendedName>
</protein>
<dbReference type="InterPro" id="IPR011990">
    <property type="entry name" value="TPR-like_helical_dom_sf"/>
</dbReference>